<accession>A0A6C0BHK2</accession>
<evidence type="ECO:0000313" key="1">
    <source>
        <dbReference type="EMBL" id="QHS90878.1"/>
    </source>
</evidence>
<name>A0A6C0BHK2_9ZZZZ</name>
<protein>
    <submittedName>
        <fullName evidence="1">Uncharacterized protein</fullName>
    </submittedName>
</protein>
<reference evidence="1" key="1">
    <citation type="journal article" date="2020" name="Nature">
        <title>Giant virus diversity and host interactions through global metagenomics.</title>
        <authorList>
            <person name="Schulz F."/>
            <person name="Roux S."/>
            <person name="Paez-Espino D."/>
            <person name="Jungbluth S."/>
            <person name="Walsh D.A."/>
            <person name="Denef V.J."/>
            <person name="McMahon K.D."/>
            <person name="Konstantinidis K.T."/>
            <person name="Eloe-Fadrosh E.A."/>
            <person name="Kyrpides N.C."/>
            <person name="Woyke T."/>
        </authorList>
    </citation>
    <scope>NUCLEOTIDE SEQUENCE</scope>
    <source>
        <strain evidence="1">GVMAG-M-3300010354-11</strain>
    </source>
</reference>
<dbReference type="EMBL" id="MN739152">
    <property type="protein sequence ID" value="QHS90878.1"/>
    <property type="molecule type" value="Genomic_DNA"/>
</dbReference>
<proteinExistence type="predicted"/>
<organism evidence="1">
    <name type="scientific">viral metagenome</name>
    <dbReference type="NCBI Taxonomy" id="1070528"/>
    <lineage>
        <taxon>unclassified sequences</taxon>
        <taxon>metagenomes</taxon>
        <taxon>organismal metagenomes</taxon>
    </lineage>
</organism>
<dbReference type="AlphaFoldDB" id="A0A6C0BHK2"/>
<sequence length="118" mass="13101">MRNCMYSAQGALMCNNKTVEKYENFPMTMTTDQVPQTMQVPPVAMTTDQVPQTMQVPPVAMMSGYMTPSMGFEGDVSGDMVAPPSMSPIFESAPAPFMNPSQIERFYEEASFAQRHNV</sequence>